<feature type="domain" description="AB hydrolase-1" evidence="2">
    <location>
        <begin position="18"/>
        <end position="250"/>
    </location>
</feature>
<dbReference type="EMBL" id="CP047156">
    <property type="protein sequence ID" value="QHC02016.1"/>
    <property type="molecule type" value="Genomic_DNA"/>
</dbReference>
<dbReference type="InterPro" id="IPR000639">
    <property type="entry name" value="Epox_hydrolase-like"/>
</dbReference>
<dbReference type="Pfam" id="PF00561">
    <property type="entry name" value="Abhydrolase_1"/>
    <property type="match status" value="1"/>
</dbReference>
<accession>A0A7L4YS69</accession>
<keyword evidence="4" id="KW-1185">Reference proteome</keyword>
<proteinExistence type="predicted"/>
<dbReference type="SUPFAM" id="SSF53474">
    <property type="entry name" value="alpha/beta-Hydrolases"/>
    <property type="match status" value="1"/>
</dbReference>
<dbReference type="KEGG" id="eke:EK0264_18190"/>
<dbReference type="PANTHER" id="PTHR46118:SF4">
    <property type="entry name" value="PROTEIN ABHD11"/>
    <property type="match status" value="1"/>
</dbReference>
<keyword evidence="1 3" id="KW-0378">Hydrolase</keyword>
<name>A0A7L4YS69_9ACTN</name>
<dbReference type="GO" id="GO:0016787">
    <property type="term" value="F:hydrolase activity"/>
    <property type="evidence" value="ECO:0007669"/>
    <property type="project" value="UniProtKB-KW"/>
</dbReference>
<dbReference type="FunCoup" id="A0A7L4YS69">
    <property type="interactions" value="149"/>
</dbReference>
<evidence type="ECO:0000259" key="2">
    <source>
        <dbReference type="Pfam" id="PF00561"/>
    </source>
</evidence>
<dbReference type="PRINTS" id="PR00111">
    <property type="entry name" value="ABHYDROLASE"/>
</dbReference>
<organism evidence="3 4">
    <name type="scientific">Epidermidibacterium keratini</name>
    <dbReference type="NCBI Taxonomy" id="1891644"/>
    <lineage>
        <taxon>Bacteria</taxon>
        <taxon>Bacillati</taxon>
        <taxon>Actinomycetota</taxon>
        <taxon>Actinomycetes</taxon>
        <taxon>Sporichthyales</taxon>
        <taxon>Sporichthyaceae</taxon>
        <taxon>Epidermidibacterium</taxon>
    </lineage>
</organism>
<dbReference type="RefSeq" id="WP_159547140.1">
    <property type="nucleotide sequence ID" value="NZ_CP047156.1"/>
</dbReference>
<dbReference type="Gene3D" id="3.40.50.1820">
    <property type="entry name" value="alpha/beta hydrolase"/>
    <property type="match status" value="1"/>
</dbReference>
<dbReference type="InterPro" id="IPR000073">
    <property type="entry name" value="AB_hydrolase_1"/>
</dbReference>
<dbReference type="PANTHER" id="PTHR46118">
    <property type="entry name" value="PROTEIN ABHD11"/>
    <property type="match status" value="1"/>
</dbReference>
<dbReference type="InParanoid" id="A0A7L4YS69"/>
<dbReference type="Proteomes" id="UP000463857">
    <property type="component" value="Chromosome"/>
</dbReference>
<evidence type="ECO:0000256" key="1">
    <source>
        <dbReference type="ARBA" id="ARBA00022801"/>
    </source>
</evidence>
<dbReference type="AlphaFoldDB" id="A0A7L4YS69"/>
<sequence>MTDRPAVHTTRIDGESRTVVFLHGLFGQGRNFASIAKTLTPKYGVLLVDLPNHGASAWTDSVDYLAMADSVAEAIRAQCGDEQVALVGHSMGGKVAMVVALRHPDLIAELVVVDIAPDASEGASEFAYLLESLAKIDLEAVGRRSDADLALAEMVHSATLRGFLLQNLQRSEGGWGWKANLELLRRELRAVGEFPEGLEQHPYTGPVLWIAGANSDYVQPERHGEQMRALFPRVRRIVIKGAGHWVHSEQPDTFIITLRRFLDDSEKHHAANPA</sequence>
<evidence type="ECO:0000313" key="4">
    <source>
        <dbReference type="Proteomes" id="UP000463857"/>
    </source>
</evidence>
<protein>
    <submittedName>
        <fullName evidence="3">Alpha/beta fold hydrolase</fullName>
    </submittedName>
</protein>
<evidence type="ECO:0000313" key="3">
    <source>
        <dbReference type="EMBL" id="QHC02016.1"/>
    </source>
</evidence>
<dbReference type="PRINTS" id="PR00412">
    <property type="entry name" value="EPOXHYDRLASE"/>
</dbReference>
<dbReference type="InterPro" id="IPR029058">
    <property type="entry name" value="AB_hydrolase_fold"/>
</dbReference>
<gene>
    <name evidence="3" type="ORF">EK0264_18190</name>
</gene>
<dbReference type="OrthoDB" id="63519at2"/>
<reference evidence="3 4" key="1">
    <citation type="journal article" date="2018" name="Int. J. Syst. Evol. Microbiol.">
        <title>Epidermidibacterium keratini gen. nov., sp. nov., a member of the family Sporichthyaceae, isolated from keratin epidermis.</title>
        <authorList>
            <person name="Lee D.G."/>
            <person name="Trujillo M.E."/>
            <person name="Kang S."/>
            <person name="Nam J.J."/>
            <person name="Kim Y.J."/>
        </authorList>
    </citation>
    <scope>NUCLEOTIDE SEQUENCE [LARGE SCALE GENOMIC DNA]</scope>
    <source>
        <strain evidence="3 4">EPI-7</strain>
    </source>
</reference>